<sequence length="107" mass="11694">MKKCMSLIGWLLLVCHSFSQEQMFALPSAAPTAVQQILQGGRPGPALTIRIRCSRSISSNNIPLYVVNGVLYESSDIAQINPADILEIQILKTPTAESIYGCVHYMA</sequence>
<dbReference type="KEGG" id="lacs:H4075_12885"/>
<feature type="chain" id="PRO_5028910285" description="TonB-dependent receptor plug domain-containing protein" evidence="1">
    <location>
        <begin position="20"/>
        <end position="107"/>
    </location>
</feature>
<evidence type="ECO:0000256" key="1">
    <source>
        <dbReference type="SAM" id="SignalP"/>
    </source>
</evidence>
<feature type="signal peptide" evidence="1">
    <location>
        <begin position="1"/>
        <end position="19"/>
    </location>
</feature>
<dbReference type="Gene3D" id="2.170.130.10">
    <property type="entry name" value="TonB-dependent receptor, plug domain"/>
    <property type="match status" value="1"/>
</dbReference>
<dbReference type="SUPFAM" id="SSF56935">
    <property type="entry name" value="Porins"/>
    <property type="match status" value="1"/>
</dbReference>
<keyword evidence="1" id="KW-0732">Signal</keyword>
<name>A0A7G5XBY0_9BACT</name>
<evidence type="ECO:0008006" key="4">
    <source>
        <dbReference type="Google" id="ProtNLM"/>
    </source>
</evidence>
<dbReference type="RefSeq" id="WP_182801249.1">
    <property type="nucleotide sequence ID" value="NZ_CP060007.1"/>
</dbReference>
<dbReference type="AlphaFoldDB" id="A0A7G5XBY0"/>
<gene>
    <name evidence="2" type="ORF">H4075_12885</name>
</gene>
<dbReference type="InterPro" id="IPR037066">
    <property type="entry name" value="Plug_dom_sf"/>
</dbReference>
<dbReference type="Proteomes" id="UP000515344">
    <property type="component" value="Chromosome"/>
</dbReference>
<organism evidence="2 3">
    <name type="scientific">Lacibacter sediminis</name>
    <dbReference type="NCBI Taxonomy" id="2760713"/>
    <lineage>
        <taxon>Bacteria</taxon>
        <taxon>Pseudomonadati</taxon>
        <taxon>Bacteroidota</taxon>
        <taxon>Chitinophagia</taxon>
        <taxon>Chitinophagales</taxon>
        <taxon>Chitinophagaceae</taxon>
        <taxon>Lacibacter</taxon>
    </lineage>
</organism>
<proteinExistence type="predicted"/>
<reference evidence="3" key="1">
    <citation type="submission" date="2020-08" db="EMBL/GenBank/DDBJ databases">
        <title>Lacibacter sp. S13-6-6 genome sequencing.</title>
        <authorList>
            <person name="Jin L."/>
        </authorList>
    </citation>
    <scope>NUCLEOTIDE SEQUENCE [LARGE SCALE GENOMIC DNA]</scope>
    <source>
        <strain evidence="3">S13-6-6</strain>
    </source>
</reference>
<evidence type="ECO:0000313" key="3">
    <source>
        <dbReference type="Proteomes" id="UP000515344"/>
    </source>
</evidence>
<keyword evidence="3" id="KW-1185">Reference proteome</keyword>
<protein>
    <recommendedName>
        <fullName evidence="4">TonB-dependent receptor plug domain-containing protein</fullName>
    </recommendedName>
</protein>
<dbReference type="EMBL" id="CP060007">
    <property type="protein sequence ID" value="QNA42983.1"/>
    <property type="molecule type" value="Genomic_DNA"/>
</dbReference>
<accession>A0A7G5XBY0</accession>
<evidence type="ECO:0000313" key="2">
    <source>
        <dbReference type="EMBL" id="QNA42983.1"/>
    </source>
</evidence>